<dbReference type="Gene3D" id="3.40.50.2000">
    <property type="entry name" value="Glycogen Phosphorylase B"/>
    <property type="match status" value="2"/>
</dbReference>
<keyword evidence="1 5" id="KW-0328">Glycosyltransferase</keyword>
<proteinExistence type="predicted"/>
<evidence type="ECO:0000256" key="1">
    <source>
        <dbReference type="ARBA" id="ARBA00022676"/>
    </source>
</evidence>
<organism evidence="5 6">
    <name type="scientific">Aquipuribacter nitratireducens</name>
    <dbReference type="NCBI Taxonomy" id="650104"/>
    <lineage>
        <taxon>Bacteria</taxon>
        <taxon>Bacillati</taxon>
        <taxon>Actinomycetota</taxon>
        <taxon>Actinomycetes</taxon>
        <taxon>Micrococcales</taxon>
        <taxon>Intrasporangiaceae</taxon>
        <taxon>Aquipuribacter</taxon>
    </lineage>
</organism>
<dbReference type="SUPFAM" id="SSF53756">
    <property type="entry name" value="UDP-Glycosyltransferase/glycogen phosphorylase"/>
    <property type="match status" value="1"/>
</dbReference>
<dbReference type="RefSeq" id="WP_340268154.1">
    <property type="nucleotide sequence ID" value="NZ_JBBEOG010000002.1"/>
</dbReference>
<feature type="domain" description="Glycosyl transferase family 1" evidence="3">
    <location>
        <begin position="215"/>
        <end position="378"/>
    </location>
</feature>
<gene>
    <name evidence="5" type="ORF">ACFPJ6_06820</name>
</gene>
<evidence type="ECO:0000313" key="6">
    <source>
        <dbReference type="Proteomes" id="UP001596122"/>
    </source>
</evidence>
<reference evidence="6" key="1">
    <citation type="journal article" date="2019" name="Int. J. Syst. Evol. Microbiol.">
        <title>The Global Catalogue of Microorganisms (GCM) 10K type strain sequencing project: providing services to taxonomists for standard genome sequencing and annotation.</title>
        <authorList>
            <consortium name="The Broad Institute Genomics Platform"/>
            <consortium name="The Broad Institute Genome Sequencing Center for Infectious Disease"/>
            <person name="Wu L."/>
            <person name="Ma J."/>
        </authorList>
    </citation>
    <scope>NUCLEOTIDE SEQUENCE [LARGE SCALE GENOMIC DNA]</scope>
    <source>
        <strain evidence="6">CCUG 43114</strain>
    </source>
</reference>
<dbReference type="InterPro" id="IPR028098">
    <property type="entry name" value="Glyco_trans_4-like_N"/>
</dbReference>
<dbReference type="EC" id="2.4.-.-" evidence="5"/>
<evidence type="ECO:0000313" key="5">
    <source>
        <dbReference type="EMBL" id="MFC5380496.1"/>
    </source>
</evidence>
<feature type="domain" description="Glycosyltransferase subfamily 4-like N-terminal" evidence="4">
    <location>
        <begin position="68"/>
        <end position="206"/>
    </location>
</feature>
<keyword evidence="6" id="KW-1185">Reference proteome</keyword>
<dbReference type="EMBL" id="JBHSLD010000007">
    <property type="protein sequence ID" value="MFC5380496.1"/>
    <property type="molecule type" value="Genomic_DNA"/>
</dbReference>
<accession>A0ABW0GQF2</accession>
<dbReference type="InterPro" id="IPR050194">
    <property type="entry name" value="Glycosyltransferase_grp1"/>
</dbReference>
<dbReference type="Proteomes" id="UP001596122">
    <property type="component" value="Unassembled WGS sequence"/>
</dbReference>
<keyword evidence="2 5" id="KW-0808">Transferase</keyword>
<dbReference type="Pfam" id="PF13439">
    <property type="entry name" value="Glyco_transf_4"/>
    <property type="match status" value="1"/>
</dbReference>
<dbReference type="PANTHER" id="PTHR45947">
    <property type="entry name" value="SULFOQUINOVOSYL TRANSFERASE SQD2"/>
    <property type="match status" value="1"/>
</dbReference>
<evidence type="ECO:0000259" key="3">
    <source>
        <dbReference type="Pfam" id="PF00534"/>
    </source>
</evidence>
<evidence type="ECO:0000256" key="2">
    <source>
        <dbReference type="ARBA" id="ARBA00022679"/>
    </source>
</evidence>
<dbReference type="GO" id="GO:0016757">
    <property type="term" value="F:glycosyltransferase activity"/>
    <property type="evidence" value="ECO:0007669"/>
    <property type="project" value="UniProtKB-KW"/>
</dbReference>
<comment type="caution">
    <text evidence="5">The sequence shown here is derived from an EMBL/GenBank/DDBJ whole genome shotgun (WGS) entry which is preliminary data.</text>
</comment>
<name>A0ABW0GQF2_9MICO</name>
<dbReference type="InterPro" id="IPR001296">
    <property type="entry name" value="Glyco_trans_1"/>
</dbReference>
<protein>
    <submittedName>
        <fullName evidence="5">Glycosyltransferase</fullName>
        <ecNumber evidence="5">2.4.-.-</ecNumber>
    </submittedName>
</protein>
<dbReference type="PANTHER" id="PTHR45947:SF14">
    <property type="entry name" value="SLL1723 PROTEIN"/>
    <property type="match status" value="1"/>
</dbReference>
<evidence type="ECO:0000259" key="4">
    <source>
        <dbReference type="Pfam" id="PF13439"/>
    </source>
</evidence>
<dbReference type="Pfam" id="PF00534">
    <property type="entry name" value="Glycos_transf_1"/>
    <property type="match status" value="1"/>
</dbReference>
<sequence>MSPSDTPRIGYVLKMYPRFSETFVLTEVLSLEEAGASLEIFSLRPPVDARFHADLARVQAPVTWVDSSSVRASEAWQRLREAATRLPRLPGLLPELLEADARDALQAVAVADAAVARGLDHLHAHFGSVATTVARLAARLAGITYSFTAHAKDVFHESVDDDDLRQKLRDAAAVVTVSAYNVAHLRERFGADAGRVRQVNNGIDLDAFAWRSPRQRPRHVVAVGRLVEKKGFGDLVEALHLLRASGDPVTCDVVGSGPLLTELAARVAALGLTDRVRLLGPRTQDEVRAAVSAAAVMAAPCVVGDDGNRDGLPTVVLEAMALGTPVVSTPVTGIPEVVRDGDTGLLVPERDPAALARALRRLLDDADLRERTARAARSLVESGYDRRDQARRLRAMHAEVLAGGHRSRAVEAVPA</sequence>